<evidence type="ECO:0000256" key="5">
    <source>
        <dbReference type="ARBA" id="ARBA00022723"/>
    </source>
</evidence>
<dbReference type="OrthoDB" id="9788689at2"/>
<dbReference type="CDD" id="cd09989">
    <property type="entry name" value="Arginase"/>
    <property type="match status" value="1"/>
</dbReference>
<feature type="binding site" evidence="10">
    <location>
        <position position="122"/>
    </location>
    <ligand>
        <name>Mn(2+)</name>
        <dbReference type="ChEBI" id="CHEBI:29035"/>
        <label>1</label>
    </ligand>
</feature>
<dbReference type="GO" id="GO:0004053">
    <property type="term" value="F:arginase activity"/>
    <property type="evidence" value="ECO:0007669"/>
    <property type="project" value="UniProtKB-UniRule"/>
</dbReference>
<feature type="binding site" evidence="10">
    <location>
        <position position="229"/>
    </location>
    <ligand>
        <name>Mn(2+)</name>
        <dbReference type="ChEBI" id="CHEBI:29035"/>
        <label>1</label>
    </ligand>
</feature>
<dbReference type="RefSeq" id="WP_115640822.1">
    <property type="nucleotide sequence ID" value="NZ_UFWZ01000001.1"/>
</dbReference>
<evidence type="ECO:0000256" key="7">
    <source>
        <dbReference type="ARBA" id="ARBA00023211"/>
    </source>
</evidence>
<dbReference type="PANTHER" id="PTHR43782">
    <property type="entry name" value="ARGINASE"/>
    <property type="match status" value="1"/>
</dbReference>
<evidence type="ECO:0000256" key="2">
    <source>
        <dbReference type="ARBA" id="ARBA00012168"/>
    </source>
</evidence>
<evidence type="ECO:0000256" key="11">
    <source>
        <dbReference type="PROSITE-ProRule" id="PRU00742"/>
    </source>
</evidence>
<dbReference type="Pfam" id="PF00491">
    <property type="entry name" value="Arginase"/>
    <property type="match status" value="1"/>
</dbReference>
<evidence type="ECO:0000256" key="12">
    <source>
        <dbReference type="RuleBase" id="RU361159"/>
    </source>
</evidence>
<comment type="cofactor">
    <cofactor evidence="10 12">
        <name>Mn(2+)</name>
        <dbReference type="ChEBI" id="CHEBI:29035"/>
    </cofactor>
    <text evidence="10 12">Binds 2 manganese ions per subunit.</text>
</comment>
<sequence length="298" mass="32696">MKINLIGVPIFYGCDNKGVEFGPDTLRENGIDNIAKKYGHELCDLGNIIVPKVEESHKYVAHETMKYLDTVTKVNEDLANEVYNSLNSGVFPFIVGGDHSLGLGSVSGASKYLDDISVIWVDAHGDINTDTTSPSGNVHGMPLSAAMGIGHENLTNIFYKGRKVNPENVYIIGARDLDKGEKDLICELGLNVWSTEHIKKNGAESVIKELIQILNNKGSKNIHLSFDIDALDSMLVPGTGTPVSNGLSIVEVKYILMSILDTKHVKSMDFVELNPKIDKDNKTLELSLEMIDLIFSHI</sequence>
<keyword evidence="5 10" id="KW-0479">Metal-binding</keyword>
<dbReference type="PROSITE" id="PS51409">
    <property type="entry name" value="ARGINASE_2"/>
    <property type="match status" value="1"/>
</dbReference>
<comment type="similarity">
    <text evidence="11 12">Belongs to the arginase family.</text>
</comment>
<dbReference type="InterPro" id="IPR023696">
    <property type="entry name" value="Ureohydrolase_dom_sf"/>
</dbReference>
<evidence type="ECO:0000256" key="4">
    <source>
        <dbReference type="ARBA" id="ARBA00022503"/>
    </source>
</evidence>
<feature type="binding site" evidence="10">
    <location>
        <position position="124"/>
    </location>
    <ligand>
        <name>Mn(2+)</name>
        <dbReference type="ChEBI" id="CHEBI:29035"/>
        <label>2</label>
    </ligand>
</feature>
<dbReference type="NCBIfam" id="TIGR01229">
    <property type="entry name" value="rocF_arginase"/>
    <property type="match status" value="1"/>
</dbReference>
<name>A0A381J8R0_9CLOT</name>
<feature type="binding site" evidence="10">
    <location>
        <position position="99"/>
    </location>
    <ligand>
        <name>Mn(2+)</name>
        <dbReference type="ChEBI" id="CHEBI:29035"/>
        <label>1</label>
    </ligand>
</feature>
<evidence type="ECO:0000256" key="9">
    <source>
        <dbReference type="NCBIfam" id="TIGR01229"/>
    </source>
</evidence>
<dbReference type="GO" id="GO:0030145">
    <property type="term" value="F:manganese ion binding"/>
    <property type="evidence" value="ECO:0007669"/>
    <property type="project" value="TreeGrafter"/>
</dbReference>
<reference evidence="13 14" key="1">
    <citation type="submission" date="2018-06" db="EMBL/GenBank/DDBJ databases">
        <authorList>
            <consortium name="Pathogen Informatics"/>
            <person name="Doyle S."/>
        </authorList>
    </citation>
    <scope>NUCLEOTIDE SEQUENCE [LARGE SCALE GENOMIC DNA]</scope>
    <source>
        <strain evidence="13 14">NCTC9836</strain>
    </source>
</reference>
<dbReference type="SUPFAM" id="SSF52768">
    <property type="entry name" value="Arginase/deacetylase"/>
    <property type="match status" value="1"/>
</dbReference>
<dbReference type="PRINTS" id="PR00116">
    <property type="entry name" value="ARGINASE"/>
</dbReference>
<dbReference type="Proteomes" id="UP000254664">
    <property type="component" value="Unassembled WGS sequence"/>
</dbReference>
<keyword evidence="14" id="KW-1185">Reference proteome</keyword>
<comment type="catalytic activity">
    <reaction evidence="8 12">
        <text>L-arginine + H2O = urea + L-ornithine</text>
        <dbReference type="Rhea" id="RHEA:20569"/>
        <dbReference type="ChEBI" id="CHEBI:15377"/>
        <dbReference type="ChEBI" id="CHEBI:16199"/>
        <dbReference type="ChEBI" id="CHEBI:32682"/>
        <dbReference type="ChEBI" id="CHEBI:46911"/>
        <dbReference type="EC" id="3.5.3.1"/>
    </reaction>
</comment>
<dbReference type="FunFam" id="3.40.800.10:FF:000012">
    <property type="entry name" value="Arginase"/>
    <property type="match status" value="1"/>
</dbReference>
<accession>A0A381J8R0</accession>
<dbReference type="GO" id="GO:0005737">
    <property type="term" value="C:cytoplasm"/>
    <property type="evidence" value="ECO:0007669"/>
    <property type="project" value="TreeGrafter"/>
</dbReference>
<dbReference type="InterPro" id="IPR014033">
    <property type="entry name" value="Arginase"/>
</dbReference>
<dbReference type="PIRSF" id="PIRSF036979">
    <property type="entry name" value="Arginase"/>
    <property type="match status" value="1"/>
</dbReference>
<feature type="binding site" evidence="10">
    <location>
        <position position="227"/>
    </location>
    <ligand>
        <name>Mn(2+)</name>
        <dbReference type="ChEBI" id="CHEBI:29035"/>
        <label>1</label>
    </ligand>
</feature>
<dbReference type="InterPro" id="IPR006035">
    <property type="entry name" value="Ureohydrolase"/>
</dbReference>
<keyword evidence="7 10" id="KW-0464">Manganese</keyword>
<dbReference type="GO" id="GO:0006525">
    <property type="term" value="P:arginine metabolic process"/>
    <property type="evidence" value="ECO:0007669"/>
    <property type="project" value="UniProtKB-KW"/>
</dbReference>
<comment type="pathway">
    <text evidence="1">Nitrogen metabolism; urea cycle; L-ornithine and urea from L-arginine: step 1/1.</text>
</comment>
<organism evidence="13 14">
    <name type="scientific">Clostridium putrefaciens</name>
    <dbReference type="NCBI Taxonomy" id="99675"/>
    <lineage>
        <taxon>Bacteria</taxon>
        <taxon>Bacillati</taxon>
        <taxon>Bacillota</taxon>
        <taxon>Clostridia</taxon>
        <taxon>Eubacteriales</taxon>
        <taxon>Clostridiaceae</taxon>
        <taxon>Clostridium</taxon>
    </lineage>
</organism>
<evidence type="ECO:0000256" key="10">
    <source>
        <dbReference type="PIRSR" id="PIRSR036979-1"/>
    </source>
</evidence>
<evidence type="ECO:0000256" key="8">
    <source>
        <dbReference type="ARBA" id="ARBA00047391"/>
    </source>
</evidence>
<evidence type="ECO:0000313" key="14">
    <source>
        <dbReference type="Proteomes" id="UP000254664"/>
    </source>
</evidence>
<evidence type="ECO:0000256" key="3">
    <source>
        <dbReference type="ARBA" id="ARBA00018123"/>
    </source>
</evidence>
<keyword evidence="4 12" id="KW-0056">Arginine metabolism</keyword>
<dbReference type="AlphaFoldDB" id="A0A381J8R0"/>
<dbReference type="EMBL" id="UFWZ01000001">
    <property type="protein sequence ID" value="SUY46787.1"/>
    <property type="molecule type" value="Genomic_DNA"/>
</dbReference>
<feature type="binding site" evidence="10">
    <location>
        <position position="126"/>
    </location>
    <ligand>
        <name>Mn(2+)</name>
        <dbReference type="ChEBI" id="CHEBI:29035"/>
        <label>2</label>
    </ligand>
</feature>
<dbReference type="Gene3D" id="3.40.800.10">
    <property type="entry name" value="Ureohydrolase domain"/>
    <property type="match status" value="1"/>
</dbReference>
<evidence type="ECO:0000256" key="6">
    <source>
        <dbReference type="ARBA" id="ARBA00022801"/>
    </source>
</evidence>
<proteinExistence type="inferred from homology"/>
<dbReference type="PANTHER" id="PTHR43782:SF3">
    <property type="entry name" value="ARGINASE"/>
    <property type="match status" value="1"/>
</dbReference>
<keyword evidence="6 12" id="KW-0378">Hydrolase</keyword>
<evidence type="ECO:0000313" key="13">
    <source>
        <dbReference type="EMBL" id="SUY46787.1"/>
    </source>
</evidence>
<gene>
    <name evidence="13" type="primary">rocF</name>
    <name evidence="13" type="ORF">NCTC9836_01095</name>
</gene>
<dbReference type="EC" id="3.5.3.1" evidence="2 9"/>
<protein>
    <recommendedName>
        <fullName evidence="3 9">Arginase</fullName>
        <ecNumber evidence="2 9">3.5.3.1</ecNumber>
    </recommendedName>
</protein>
<evidence type="ECO:0000256" key="1">
    <source>
        <dbReference type="ARBA" id="ARBA00005098"/>
    </source>
</evidence>